<dbReference type="eggNOG" id="KOG0601">
    <property type="taxonomic scope" value="Eukaryota"/>
</dbReference>
<evidence type="ECO:0000259" key="16">
    <source>
        <dbReference type="PROSITE" id="PS50011"/>
    </source>
</evidence>
<dbReference type="InterPro" id="IPR011009">
    <property type="entry name" value="Kinase-like_dom_sf"/>
</dbReference>
<dbReference type="AlphaFoldDB" id="H3GBS2"/>
<dbReference type="EnsemblProtists" id="Phyra72772">
    <property type="protein sequence ID" value="Phyra72772"/>
    <property type="gene ID" value="Phyra72772"/>
</dbReference>
<dbReference type="InterPro" id="IPR008991">
    <property type="entry name" value="Translation_prot_SH3-like_sf"/>
</dbReference>
<evidence type="ECO:0000256" key="14">
    <source>
        <dbReference type="RuleBase" id="RU000304"/>
    </source>
</evidence>
<comment type="similarity">
    <text evidence="2">Belongs to the universal ribosomal protein uL24 family.</text>
</comment>
<dbReference type="GO" id="GO:0005524">
    <property type="term" value="F:ATP binding"/>
    <property type="evidence" value="ECO:0007669"/>
    <property type="project" value="UniProtKB-UniRule"/>
</dbReference>
<dbReference type="GO" id="GO:0004674">
    <property type="term" value="F:protein serine/threonine kinase activity"/>
    <property type="evidence" value="ECO:0007669"/>
    <property type="project" value="UniProtKB-KW"/>
</dbReference>
<evidence type="ECO:0000256" key="1">
    <source>
        <dbReference type="ARBA" id="ARBA00004229"/>
    </source>
</evidence>
<proteinExistence type="inferred from homology"/>
<evidence type="ECO:0000256" key="5">
    <source>
        <dbReference type="ARBA" id="ARBA00022679"/>
    </source>
</evidence>
<keyword evidence="7" id="KW-0418">Kinase</keyword>
<dbReference type="NCBIfam" id="TIGR01080">
    <property type="entry name" value="rplX_A_E"/>
    <property type="match status" value="1"/>
</dbReference>
<comment type="subcellular location">
    <subcellularLocation>
        <location evidence="1">Plastid</location>
        <location evidence="1">Chloroplast</location>
    </subcellularLocation>
</comment>
<dbReference type="FunFam" id="2.30.30.30:FF:000009">
    <property type="entry name" value="60S ribosomal protein L26"/>
    <property type="match status" value="1"/>
</dbReference>
<dbReference type="SUPFAM" id="SSF56112">
    <property type="entry name" value="Protein kinase-like (PK-like)"/>
    <property type="match status" value="1"/>
</dbReference>
<dbReference type="VEuPathDB" id="FungiDB:KRP22_9731"/>
<dbReference type="GO" id="GO:0017148">
    <property type="term" value="P:negative regulation of translation"/>
    <property type="evidence" value="ECO:0007669"/>
    <property type="project" value="UniProtKB-KW"/>
</dbReference>
<evidence type="ECO:0000256" key="7">
    <source>
        <dbReference type="ARBA" id="ARBA00022777"/>
    </source>
</evidence>
<evidence type="ECO:0000256" key="11">
    <source>
        <dbReference type="ARBA" id="ARBA00023274"/>
    </source>
</evidence>
<dbReference type="GO" id="GO:0006412">
    <property type="term" value="P:translation"/>
    <property type="evidence" value="ECO:0007669"/>
    <property type="project" value="InterPro"/>
</dbReference>
<dbReference type="GO" id="GO:0003723">
    <property type="term" value="F:RNA binding"/>
    <property type="evidence" value="ECO:0007669"/>
    <property type="project" value="InterPro"/>
</dbReference>
<evidence type="ECO:0000256" key="9">
    <source>
        <dbReference type="ARBA" id="ARBA00022980"/>
    </source>
</evidence>
<evidence type="ECO:0000256" key="4">
    <source>
        <dbReference type="ARBA" id="ARBA00022640"/>
    </source>
</evidence>
<reference evidence="17" key="2">
    <citation type="submission" date="2015-06" db="UniProtKB">
        <authorList>
            <consortium name="EnsemblProtists"/>
        </authorList>
    </citation>
    <scope>IDENTIFICATION</scope>
    <source>
        <strain evidence="17">Pr102</strain>
    </source>
</reference>
<keyword evidence="5" id="KW-0808">Transferase</keyword>
<evidence type="ECO:0000313" key="18">
    <source>
        <dbReference type="Proteomes" id="UP000005238"/>
    </source>
</evidence>
<sequence length="481" mass="54017">MARDLTLPSPARARSLHTALNEASSPRVHKTLSFMSSDDETDEQQENGGLDSSNEERNSPNVSASGGTFRYRTRRMERLDVYGGMDPPYCRRSASPPCPSPATLLSSDLGATLSMLSPVTARLRHRMKKVVLKKLKVEDCPNHFVTSFEDLQTICWLGAGISAEVFKVRDPRGGGFFAIKKSKQELRSDRERYSAHNWFFFLQMELCEGGTLQDFMTTRHRETLPESYLWTILRDVTSGLKVLHVHDVVHLDIKPDNIFITEDGRLKIGDFGMAGKVVTSTEASSRIGDLEGDAKYMAKELLSSADRLPSADIFCLGITMLEIATRETLPEAGKLWHDLRERKLPSLSPEYSEELGDIIRQHAQEQKQVAPAKYTGTFSAVRSMPIRKEDEVMIVRGSQKSREGRVTAVYRKKFVIHVERVVREKANGASVPIGVDASKVVITKLKLDKDRKKILERKNRAVSETEKGKFTEQDVAMANVD</sequence>
<dbReference type="GO" id="GO:0005634">
    <property type="term" value="C:nucleus"/>
    <property type="evidence" value="ECO:0000318"/>
    <property type="project" value="GO_Central"/>
</dbReference>
<dbReference type="InParanoid" id="H3GBS2"/>
<evidence type="ECO:0000256" key="8">
    <source>
        <dbReference type="ARBA" id="ARBA00022840"/>
    </source>
</evidence>
<dbReference type="SUPFAM" id="SSF50104">
    <property type="entry name" value="Translation proteins SH3-like domain"/>
    <property type="match status" value="1"/>
</dbReference>
<dbReference type="InterPro" id="IPR014722">
    <property type="entry name" value="Rib_uL2_dom2"/>
</dbReference>
<dbReference type="GO" id="GO:0009507">
    <property type="term" value="C:chloroplast"/>
    <property type="evidence" value="ECO:0007669"/>
    <property type="project" value="UniProtKB-SubCell"/>
</dbReference>
<keyword evidence="14" id="KW-0723">Serine/threonine-protein kinase</keyword>
<dbReference type="PROSITE" id="PS00108">
    <property type="entry name" value="PROTEIN_KINASE_ST"/>
    <property type="match status" value="1"/>
</dbReference>
<protein>
    <recommendedName>
        <fullName evidence="16">Protein kinase domain-containing protein</fullName>
    </recommendedName>
</protein>
<organism evidence="17 18">
    <name type="scientific">Phytophthora ramorum</name>
    <name type="common">Sudden oak death agent</name>
    <dbReference type="NCBI Taxonomy" id="164328"/>
    <lineage>
        <taxon>Eukaryota</taxon>
        <taxon>Sar</taxon>
        <taxon>Stramenopiles</taxon>
        <taxon>Oomycota</taxon>
        <taxon>Peronosporomycetes</taxon>
        <taxon>Peronosporales</taxon>
        <taxon>Peronosporaceae</taxon>
        <taxon>Phytophthora</taxon>
    </lineage>
</organism>
<dbReference type="SMART" id="SM00220">
    <property type="entry name" value="S_TKc"/>
    <property type="match status" value="1"/>
</dbReference>
<feature type="domain" description="Protein kinase" evidence="16">
    <location>
        <begin position="151"/>
        <end position="387"/>
    </location>
</feature>
<dbReference type="Pfam" id="PF00069">
    <property type="entry name" value="Pkinase"/>
    <property type="match status" value="1"/>
</dbReference>
<dbReference type="InterPro" id="IPR017441">
    <property type="entry name" value="Protein_kinase_ATP_BS"/>
</dbReference>
<keyword evidence="8 13" id="KW-0067">ATP-binding</keyword>
<dbReference type="HOGENOM" id="CLU_597845_0_0_1"/>
<comment type="similarity">
    <text evidence="12">Belongs to the protein kinase superfamily. Ser/Thr protein kinase family. GCN2 subfamily.</text>
</comment>
<feature type="region of interest" description="Disordered" evidence="15">
    <location>
        <begin position="18"/>
        <end position="69"/>
    </location>
</feature>
<dbReference type="GO" id="GO:0003735">
    <property type="term" value="F:structural constituent of ribosome"/>
    <property type="evidence" value="ECO:0007669"/>
    <property type="project" value="InterPro"/>
</dbReference>
<dbReference type="Gene3D" id="2.30.30.30">
    <property type="match status" value="1"/>
</dbReference>
<dbReference type="GO" id="GO:0015934">
    <property type="term" value="C:large ribosomal subunit"/>
    <property type="evidence" value="ECO:0007669"/>
    <property type="project" value="InterPro"/>
</dbReference>
<dbReference type="CDD" id="cd06089">
    <property type="entry name" value="KOW_RPL26"/>
    <property type="match status" value="1"/>
</dbReference>
<keyword evidence="18" id="KW-1185">Reference proteome</keyword>
<dbReference type="VEuPathDB" id="FungiDB:KRP23_8651"/>
<keyword evidence="6 13" id="KW-0547">Nucleotide-binding</keyword>
<dbReference type="Pfam" id="PF16906">
    <property type="entry name" value="Ribosomal_L26"/>
    <property type="match status" value="1"/>
</dbReference>
<dbReference type="PROSITE" id="PS50011">
    <property type="entry name" value="PROTEIN_KINASE_DOM"/>
    <property type="match status" value="1"/>
</dbReference>
<dbReference type="EMBL" id="DS565998">
    <property type="status" value="NOT_ANNOTATED_CDS"/>
    <property type="molecule type" value="Genomic_DNA"/>
</dbReference>
<evidence type="ECO:0000256" key="6">
    <source>
        <dbReference type="ARBA" id="ARBA00022741"/>
    </source>
</evidence>
<feature type="binding site" evidence="13">
    <location>
        <position position="181"/>
    </location>
    <ligand>
        <name>ATP</name>
        <dbReference type="ChEBI" id="CHEBI:30616"/>
    </ligand>
</feature>
<reference evidence="18" key="1">
    <citation type="journal article" date="2006" name="Science">
        <title>Phytophthora genome sequences uncover evolutionary origins and mechanisms of pathogenesis.</title>
        <authorList>
            <person name="Tyler B.M."/>
            <person name="Tripathy S."/>
            <person name="Zhang X."/>
            <person name="Dehal P."/>
            <person name="Jiang R.H."/>
            <person name="Aerts A."/>
            <person name="Arredondo F.D."/>
            <person name="Baxter L."/>
            <person name="Bensasson D."/>
            <person name="Beynon J.L."/>
            <person name="Chapman J."/>
            <person name="Damasceno C.M."/>
            <person name="Dorrance A.E."/>
            <person name="Dou D."/>
            <person name="Dickerman A.W."/>
            <person name="Dubchak I.L."/>
            <person name="Garbelotto M."/>
            <person name="Gijzen M."/>
            <person name="Gordon S.G."/>
            <person name="Govers F."/>
            <person name="Grunwald N.J."/>
            <person name="Huang W."/>
            <person name="Ivors K.L."/>
            <person name="Jones R.W."/>
            <person name="Kamoun S."/>
            <person name="Krampis K."/>
            <person name="Lamour K.H."/>
            <person name="Lee M.K."/>
            <person name="McDonald W.H."/>
            <person name="Medina M."/>
            <person name="Meijer H.J."/>
            <person name="Nordberg E.K."/>
            <person name="Maclean D.J."/>
            <person name="Ospina-Giraldo M.D."/>
            <person name="Morris P.F."/>
            <person name="Phuntumart V."/>
            <person name="Putnam N.H."/>
            <person name="Rash S."/>
            <person name="Rose J.K."/>
            <person name="Sakihama Y."/>
            <person name="Salamov A.A."/>
            <person name="Savidor A."/>
            <person name="Scheuring C.F."/>
            <person name="Smith B.M."/>
            <person name="Sobral B.W."/>
            <person name="Terry A."/>
            <person name="Torto-Alalibo T.A."/>
            <person name="Win J."/>
            <person name="Xu Z."/>
            <person name="Zhang H."/>
            <person name="Grigoriev I.V."/>
            <person name="Rokhsar D.S."/>
            <person name="Boore J.L."/>
        </authorList>
    </citation>
    <scope>NUCLEOTIDE SEQUENCE [LARGE SCALE GENOMIC DNA]</scope>
    <source>
        <strain evidence="18">Pr102</strain>
    </source>
</reference>
<dbReference type="Proteomes" id="UP000005238">
    <property type="component" value="Unassembled WGS sequence"/>
</dbReference>
<evidence type="ECO:0000256" key="2">
    <source>
        <dbReference type="ARBA" id="ARBA00010618"/>
    </source>
</evidence>
<name>H3GBS2_PHYRM</name>
<dbReference type="OMA" id="IMMLEIA"/>
<dbReference type="PROSITE" id="PS00107">
    <property type="entry name" value="PROTEIN_KINASE_ATP"/>
    <property type="match status" value="1"/>
</dbReference>
<dbReference type="InterPro" id="IPR050339">
    <property type="entry name" value="CC_SR_Kinase"/>
</dbReference>
<dbReference type="GO" id="GO:0004672">
    <property type="term" value="F:protein kinase activity"/>
    <property type="evidence" value="ECO:0000318"/>
    <property type="project" value="GO_Central"/>
</dbReference>
<evidence type="ECO:0000256" key="3">
    <source>
        <dbReference type="ARBA" id="ARBA00022528"/>
    </source>
</evidence>
<evidence type="ECO:0000256" key="12">
    <source>
        <dbReference type="ARBA" id="ARBA00037982"/>
    </source>
</evidence>
<keyword evidence="3" id="KW-0150">Chloroplast</keyword>
<dbReference type="Gene3D" id="1.10.510.10">
    <property type="entry name" value="Transferase(Phosphotransferase) domain 1"/>
    <property type="match status" value="1"/>
</dbReference>
<evidence type="ECO:0000313" key="17">
    <source>
        <dbReference type="EnsemblProtists" id="Phyra72772"/>
    </source>
</evidence>
<keyword evidence="9" id="KW-0689">Ribosomal protein</keyword>
<dbReference type="eggNOG" id="KOG3401">
    <property type="taxonomic scope" value="Eukaryota"/>
</dbReference>
<dbReference type="Gene3D" id="3.30.200.20">
    <property type="entry name" value="Phosphorylase Kinase, domain 1"/>
    <property type="match status" value="1"/>
</dbReference>
<dbReference type="InterPro" id="IPR000719">
    <property type="entry name" value="Prot_kinase_dom"/>
</dbReference>
<dbReference type="GO" id="GO:0005737">
    <property type="term" value="C:cytoplasm"/>
    <property type="evidence" value="ECO:0000318"/>
    <property type="project" value="GO_Central"/>
</dbReference>
<dbReference type="InterPro" id="IPR005756">
    <property type="entry name" value="Ribosomal_uL24_euk/arc"/>
</dbReference>
<keyword evidence="4" id="KW-0934">Plastid</keyword>
<dbReference type="PANTHER" id="PTHR11042">
    <property type="entry name" value="EUKARYOTIC TRANSLATION INITIATION FACTOR 2-ALPHA KINASE EIF2-ALPHA KINASE -RELATED"/>
    <property type="match status" value="1"/>
</dbReference>
<keyword evidence="10" id="KW-0652">Protein synthesis inhibitor</keyword>
<evidence type="ECO:0000256" key="13">
    <source>
        <dbReference type="PROSITE-ProRule" id="PRU10141"/>
    </source>
</evidence>
<accession>H3GBS2</accession>
<evidence type="ECO:0000256" key="15">
    <source>
        <dbReference type="SAM" id="MobiDB-lite"/>
    </source>
</evidence>
<evidence type="ECO:0000256" key="10">
    <source>
        <dbReference type="ARBA" id="ARBA00023193"/>
    </source>
</evidence>
<dbReference type="InterPro" id="IPR008271">
    <property type="entry name" value="Ser/Thr_kinase_AS"/>
</dbReference>
<dbReference type="PANTHER" id="PTHR11042:SF190">
    <property type="entry name" value="MITOSIS INHIBITOR PROTEIN KINASE MIK1"/>
    <property type="match status" value="1"/>
</dbReference>
<keyword evidence="11" id="KW-0687">Ribonucleoprotein</keyword>
<dbReference type="InterPro" id="IPR041988">
    <property type="entry name" value="Ribosomal_uL24_KOW"/>
</dbReference>
<dbReference type="STRING" id="164328.H3GBS2"/>